<accession>A0A6C0FAB8</accession>
<dbReference type="InterPro" id="IPR030392">
    <property type="entry name" value="S74_ICA"/>
</dbReference>
<protein>
    <recommendedName>
        <fullName evidence="2">Peptidase S74 domain-containing protein</fullName>
    </recommendedName>
</protein>
<feature type="coiled-coil region" evidence="1">
    <location>
        <begin position="414"/>
        <end position="448"/>
    </location>
</feature>
<proteinExistence type="predicted"/>
<evidence type="ECO:0000256" key="1">
    <source>
        <dbReference type="SAM" id="Coils"/>
    </source>
</evidence>
<sequence length="449" mass="51213">MSIDGSFNITTEGQDLLFEKDNIESFRIVETGGLQISDKLYLNDLNTYINSEGGSSGFDFVINNNLVMQSSLYGDVSIGTGVRNGALHIHDPTNASIGFSSPTQPEFEDSIMKDTKGFSISMNAYDLIFDNDDFSYYSFGVNRQGRYNNHMCFHPRMYNGDTVIPQMGIGDWNPYSNTAQIYVGGGWDRSMRIGNYDIKNFNSGTRDSNITQGGHLYPGNTWVGLTNYWTNHLHSVGTMACNSAAVYSDERIKRDIQPLEKSYALEKIRSIQPCYFNYIDSLMKGFNKEIGFIAQEVGKVLPETSYVRHEYIPNIYKPGKCVLESNNEYLLTIEYFDTKDLLIDASNNYLPLAIYDDNLENILEISIREVISSNQLRIHSEQTLTEDVFVQGQEVPDFRVLQYEHVFTYATAALQEVDQLLQKQKMKNELLQKKLKMLQERAKNLLEKQ</sequence>
<keyword evidence="1" id="KW-0175">Coiled coil</keyword>
<reference evidence="3" key="1">
    <citation type="journal article" date="2020" name="Nature">
        <title>Giant virus diversity and host interactions through global metagenomics.</title>
        <authorList>
            <person name="Schulz F."/>
            <person name="Roux S."/>
            <person name="Paez-Espino D."/>
            <person name="Jungbluth S."/>
            <person name="Walsh D.A."/>
            <person name="Denef V.J."/>
            <person name="McMahon K.D."/>
            <person name="Konstantinidis K.T."/>
            <person name="Eloe-Fadrosh E.A."/>
            <person name="Kyrpides N.C."/>
            <person name="Woyke T."/>
        </authorList>
    </citation>
    <scope>NUCLEOTIDE SEQUENCE</scope>
    <source>
        <strain evidence="3">GVMAG-S-ERX556049-19</strain>
    </source>
</reference>
<dbReference type="Pfam" id="PF13884">
    <property type="entry name" value="Peptidase_S74"/>
    <property type="match status" value="1"/>
</dbReference>
<evidence type="ECO:0000259" key="2">
    <source>
        <dbReference type="PROSITE" id="PS51688"/>
    </source>
</evidence>
<evidence type="ECO:0000313" key="3">
    <source>
        <dbReference type="EMBL" id="QHT38004.1"/>
    </source>
</evidence>
<dbReference type="EMBL" id="MN738823">
    <property type="protein sequence ID" value="QHT38004.1"/>
    <property type="molecule type" value="Genomic_DNA"/>
</dbReference>
<organism evidence="3">
    <name type="scientific">viral metagenome</name>
    <dbReference type="NCBI Taxonomy" id="1070528"/>
    <lineage>
        <taxon>unclassified sequences</taxon>
        <taxon>metagenomes</taxon>
        <taxon>organismal metagenomes</taxon>
    </lineage>
</organism>
<name>A0A6C0FAB8_9ZZZZ</name>
<dbReference type="AlphaFoldDB" id="A0A6C0FAB8"/>
<dbReference type="PROSITE" id="PS51688">
    <property type="entry name" value="ICA"/>
    <property type="match status" value="1"/>
</dbReference>
<feature type="domain" description="Peptidase S74" evidence="2">
    <location>
        <begin position="248"/>
        <end position="430"/>
    </location>
</feature>